<proteinExistence type="predicted"/>
<dbReference type="AlphaFoldDB" id="A0A310STN8"/>
<evidence type="ECO:0000256" key="1">
    <source>
        <dbReference type="SAM" id="MobiDB-lite"/>
    </source>
</evidence>
<feature type="region of interest" description="Disordered" evidence="1">
    <location>
        <begin position="194"/>
        <end position="236"/>
    </location>
</feature>
<gene>
    <name evidence="2" type="ORF">WN48_06624</name>
</gene>
<feature type="compositionally biased region" description="Low complexity" evidence="1">
    <location>
        <begin position="98"/>
        <end position="116"/>
    </location>
</feature>
<evidence type="ECO:0000313" key="3">
    <source>
        <dbReference type="Proteomes" id="UP000250275"/>
    </source>
</evidence>
<keyword evidence="3" id="KW-1185">Reference proteome</keyword>
<feature type="compositionally biased region" description="Low complexity" evidence="1">
    <location>
        <begin position="135"/>
        <end position="147"/>
    </location>
</feature>
<dbReference type="Proteomes" id="UP000250275">
    <property type="component" value="Unassembled WGS sequence"/>
</dbReference>
<dbReference type="EMBL" id="KQ760498">
    <property type="protein sequence ID" value="OAD60093.1"/>
    <property type="molecule type" value="Genomic_DNA"/>
</dbReference>
<sequence>MTVKALRRCKEMDLSADRCIIFCSRYLKTATGDDPTRPVCIWDRSSRCTSKCGRGKVSRGPVTVASLVSGNVAVRYDEASGVVGTGGVVLAATSRLATTDPATSSMDTSDSSMDTTNGGSNTGVAGAETPEHLAGTSTTPSSVTGPVTAAGGLFAGITAGNKSARPDDWLAANSPGSPSATLQGQHVVYTNPQQQLAESQQQQPPLAHSSPLAHQQQQPSSNNGYASPMSTSSYDPYSPNSKIGNMRFMRSLPTVDVGCGVLVLRWRFLRFVMGPDSEFVSKAFLACPGIGIYRNLEIGICIYIVTSTVESRIVPVMSTRILSPVTIVPKERKLLDEVRRCRSVVSCITPCAATEAICRHPSIPEAETGALSGRIVETEVPFWNEVSV</sequence>
<evidence type="ECO:0000313" key="2">
    <source>
        <dbReference type="EMBL" id="OAD60093.1"/>
    </source>
</evidence>
<name>A0A310STN8_9HYME</name>
<accession>A0A310STN8</accession>
<protein>
    <submittedName>
        <fullName evidence="2">Uncharacterized protein</fullName>
    </submittedName>
</protein>
<dbReference type="OrthoDB" id="5837785at2759"/>
<feature type="compositionally biased region" description="Low complexity" evidence="1">
    <location>
        <begin position="194"/>
        <end position="207"/>
    </location>
</feature>
<organism evidence="2 3">
    <name type="scientific">Eufriesea mexicana</name>
    <dbReference type="NCBI Taxonomy" id="516756"/>
    <lineage>
        <taxon>Eukaryota</taxon>
        <taxon>Metazoa</taxon>
        <taxon>Ecdysozoa</taxon>
        <taxon>Arthropoda</taxon>
        <taxon>Hexapoda</taxon>
        <taxon>Insecta</taxon>
        <taxon>Pterygota</taxon>
        <taxon>Neoptera</taxon>
        <taxon>Endopterygota</taxon>
        <taxon>Hymenoptera</taxon>
        <taxon>Apocrita</taxon>
        <taxon>Aculeata</taxon>
        <taxon>Apoidea</taxon>
        <taxon>Anthophila</taxon>
        <taxon>Apidae</taxon>
        <taxon>Eufriesea</taxon>
    </lineage>
</organism>
<feature type="compositionally biased region" description="Polar residues" evidence="1">
    <location>
        <begin position="212"/>
        <end position="236"/>
    </location>
</feature>
<reference evidence="2 3" key="1">
    <citation type="submission" date="2015-07" db="EMBL/GenBank/DDBJ databases">
        <title>The genome of Eufriesea mexicana.</title>
        <authorList>
            <person name="Pan H."/>
            <person name="Kapheim K."/>
        </authorList>
    </citation>
    <scope>NUCLEOTIDE SEQUENCE [LARGE SCALE GENOMIC DNA]</scope>
    <source>
        <strain evidence="2">0111107269</strain>
        <tissue evidence="2">Whole body</tissue>
    </source>
</reference>
<feature type="region of interest" description="Disordered" evidence="1">
    <location>
        <begin position="98"/>
        <end position="147"/>
    </location>
</feature>